<sequence>MSLSLLNILCAGGDITIVLLAFKYKDAIFIDHPTDCGFVAFTK</sequence>
<dbReference type="AlphaFoldDB" id="A0A645E780"/>
<name>A0A645E780_9ZZZZ</name>
<protein>
    <submittedName>
        <fullName evidence="1">Uncharacterized protein</fullName>
    </submittedName>
</protein>
<comment type="caution">
    <text evidence="1">The sequence shown here is derived from an EMBL/GenBank/DDBJ whole genome shotgun (WGS) entry which is preliminary data.</text>
</comment>
<reference evidence="1" key="1">
    <citation type="submission" date="2019-08" db="EMBL/GenBank/DDBJ databases">
        <authorList>
            <person name="Kucharzyk K."/>
            <person name="Murdoch R.W."/>
            <person name="Higgins S."/>
            <person name="Loffler F."/>
        </authorList>
    </citation>
    <scope>NUCLEOTIDE SEQUENCE</scope>
</reference>
<accession>A0A645E780</accession>
<evidence type="ECO:0000313" key="1">
    <source>
        <dbReference type="EMBL" id="MPM97600.1"/>
    </source>
</evidence>
<proteinExistence type="predicted"/>
<dbReference type="EMBL" id="VSSQ01043858">
    <property type="protein sequence ID" value="MPM97600.1"/>
    <property type="molecule type" value="Genomic_DNA"/>
</dbReference>
<organism evidence="1">
    <name type="scientific">bioreactor metagenome</name>
    <dbReference type="NCBI Taxonomy" id="1076179"/>
    <lineage>
        <taxon>unclassified sequences</taxon>
        <taxon>metagenomes</taxon>
        <taxon>ecological metagenomes</taxon>
    </lineage>
</organism>
<gene>
    <name evidence="1" type="ORF">SDC9_144775</name>
</gene>